<name>A0A4R4IQC2_9GAMM</name>
<accession>A0A4R4IQC2</accession>
<feature type="transmembrane region" description="Helical" evidence="1">
    <location>
        <begin position="237"/>
        <end position="256"/>
    </location>
</feature>
<sequence>MTETQNTYSDNVKLAEDLYLAYLLPQMVGACQQDLTGKTVVGLPAKELRYVQDVNRIISTLSSLASSEIIELFSDLRSIEEELSTPYNIFVDNMESLQNALPGIRFIVGQEIPVTSASVKAKRAITEIKKATQTITRNLEERRISLYPSKAHEIIKKITAISEKIEQDLDSITSDLNKDHPGFIHYKGKLATLKQNQEEAYSAALSTTLITAASAAMIAGFIITGVIVTVMSLGTSLPITVGVVAGGSITFSAIALDKGSEVAPLWQKYSTANQAVLDFINFENNKEFKVYAVFDTWSTNLKVISSGLEKSKSTLESLTDSMKADIQESKPTIDAFFDILSKPGAVTQAQLTELSNCAKKIEIENSLIKNLQYLFNFRASSIGCLAFEVN</sequence>
<keyword evidence="1" id="KW-0812">Transmembrane</keyword>
<gene>
    <name evidence="2" type="ORF">C5467_23695</name>
</gene>
<feature type="transmembrane region" description="Helical" evidence="1">
    <location>
        <begin position="203"/>
        <end position="231"/>
    </location>
</feature>
<dbReference type="RefSeq" id="WP_132356411.1">
    <property type="nucleotide sequence ID" value="NZ_CAWOJO010000100.1"/>
</dbReference>
<dbReference type="AlphaFoldDB" id="A0A4R4IQC2"/>
<keyword evidence="1" id="KW-1133">Transmembrane helix</keyword>
<protein>
    <submittedName>
        <fullName evidence="2">Uncharacterized protein</fullName>
    </submittedName>
</protein>
<evidence type="ECO:0000313" key="2">
    <source>
        <dbReference type="EMBL" id="TDB42642.1"/>
    </source>
</evidence>
<dbReference type="EMBL" id="PUJY01000100">
    <property type="protein sequence ID" value="TDB42642.1"/>
    <property type="molecule type" value="Genomic_DNA"/>
</dbReference>
<evidence type="ECO:0000256" key="1">
    <source>
        <dbReference type="SAM" id="Phobius"/>
    </source>
</evidence>
<comment type="caution">
    <text evidence="2">The sequence shown here is derived from an EMBL/GenBank/DDBJ whole genome shotgun (WGS) entry which is preliminary data.</text>
</comment>
<proteinExistence type="predicted"/>
<reference evidence="2 3" key="1">
    <citation type="journal article" date="2019" name="Int. J. Syst. Evol. Microbiol.">
        <title>Photorhabdus khanii subsp. guanajuatensis subsp. nov., isolated from Heterorhabditis atacamensis, and Photorhabdus luminescens subsp. mexicana subsp. nov., isolated from Heterorhabditis mexicana entomopathogenic nematodes.</title>
        <authorList>
            <person name="Machado R.A.R."/>
            <person name="Bruno P."/>
            <person name="Arce C.C.M."/>
            <person name="Liechti N."/>
            <person name="Kohler A."/>
            <person name="Bernal J."/>
            <person name="Bruggmann R."/>
            <person name="Turlings T.C.J."/>
        </authorList>
    </citation>
    <scope>NUCLEOTIDE SEQUENCE [LARGE SCALE GENOMIC DNA]</scope>
    <source>
        <strain evidence="2 3">MEX20-17</strain>
    </source>
</reference>
<organism evidence="2 3">
    <name type="scientific">Photorhabdus khanii subsp. guanajuatensis</name>
    <dbReference type="NCBI Taxonomy" id="2100166"/>
    <lineage>
        <taxon>Bacteria</taxon>
        <taxon>Pseudomonadati</taxon>
        <taxon>Pseudomonadota</taxon>
        <taxon>Gammaproteobacteria</taxon>
        <taxon>Enterobacterales</taxon>
        <taxon>Morganellaceae</taxon>
        <taxon>Photorhabdus</taxon>
    </lineage>
</organism>
<evidence type="ECO:0000313" key="3">
    <source>
        <dbReference type="Proteomes" id="UP000295598"/>
    </source>
</evidence>
<keyword evidence="1" id="KW-0472">Membrane</keyword>
<dbReference type="Proteomes" id="UP000295598">
    <property type="component" value="Unassembled WGS sequence"/>
</dbReference>